<proteinExistence type="predicted"/>
<keyword evidence="2 5" id="KW-0808">Transferase</keyword>
<feature type="domain" description="Phospholipid/glycerol acyltransferase" evidence="4">
    <location>
        <begin position="44"/>
        <end position="156"/>
    </location>
</feature>
<dbReference type="GO" id="GO:0003841">
    <property type="term" value="F:1-acylglycerol-3-phosphate O-acyltransferase activity"/>
    <property type="evidence" value="ECO:0007669"/>
    <property type="project" value="TreeGrafter"/>
</dbReference>
<evidence type="ECO:0000259" key="4">
    <source>
        <dbReference type="SMART" id="SM00563"/>
    </source>
</evidence>
<sequence length="205" mass="22507">MPGSPSPAPRPPVHPSLVQRCARSILRAAGWRVDLPWPSTPRCVIVVYPHTSNWDFVLGYLAKLATALPVRWVGKHSLFRPPFGALLRRMGGIPVDRSAPSGFLAQLGRELAEAPWMWLALAPEGTRARTDHWKSGFYRLALAARVPVGLASIDYRSRTIALSRYLDLTGDEATDLEAIRAAYAGKIGRHPAQASDIRFRPGATP</sequence>
<dbReference type="RefSeq" id="WP_011421218.1">
    <property type="nucleotide sequence ID" value="NC_007760.1"/>
</dbReference>
<gene>
    <name evidence="5" type="ordered locus">Adeh_2166</name>
</gene>
<dbReference type="InterPro" id="IPR002123">
    <property type="entry name" value="Plipid/glycerol_acylTrfase"/>
</dbReference>
<dbReference type="Pfam" id="PF01553">
    <property type="entry name" value="Acyltransferase"/>
    <property type="match status" value="1"/>
</dbReference>
<evidence type="ECO:0000256" key="2">
    <source>
        <dbReference type="ARBA" id="ARBA00022679"/>
    </source>
</evidence>
<dbReference type="GO" id="GO:0006654">
    <property type="term" value="P:phosphatidic acid biosynthetic process"/>
    <property type="evidence" value="ECO:0007669"/>
    <property type="project" value="TreeGrafter"/>
</dbReference>
<dbReference type="PANTHER" id="PTHR10434">
    <property type="entry name" value="1-ACYL-SN-GLYCEROL-3-PHOSPHATE ACYLTRANSFERASE"/>
    <property type="match status" value="1"/>
</dbReference>
<dbReference type="STRING" id="290397.Adeh_2166"/>
<dbReference type="SUPFAM" id="SSF69593">
    <property type="entry name" value="Glycerol-3-phosphate (1)-acyltransferase"/>
    <property type="match status" value="1"/>
</dbReference>
<dbReference type="PANTHER" id="PTHR10434:SF9">
    <property type="entry name" value="PHOSPHOLIPID_GLYCEROL ACYLTRANSFERASE DOMAIN-CONTAINING PROTEIN"/>
    <property type="match status" value="1"/>
</dbReference>
<reference evidence="5" key="1">
    <citation type="submission" date="2006-01" db="EMBL/GenBank/DDBJ databases">
        <title>Complete sequence of Anaeromyxobacter dehalogenans 2CP-C.</title>
        <authorList>
            <consortium name="US DOE Joint Genome Institute"/>
            <person name="Copeland A."/>
            <person name="Lucas S."/>
            <person name="Lapidus A."/>
            <person name="Barry K."/>
            <person name="Detter J.C."/>
            <person name="Glavina T."/>
            <person name="Hammon N."/>
            <person name="Israni S."/>
            <person name="Pitluck S."/>
            <person name="Brettin T."/>
            <person name="Bruce D."/>
            <person name="Han C."/>
            <person name="Tapia R."/>
            <person name="Gilna P."/>
            <person name="Kiss H."/>
            <person name="Schmutz J."/>
            <person name="Larimer F."/>
            <person name="Land M."/>
            <person name="Kyrpides N."/>
            <person name="Anderson I."/>
            <person name="Sanford R.A."/>
            <person name="Ritalahti K.M."/>
            <person name="Thomas H.S."/>
            <person name="Kirby J.R."/>
            <person name="Zhulin I.B."/>
            <person name="Loeffler F.E."/>
            <person name="Richardson P."/>
        </authorList>
    </citation>
    <scope>NUCLEOTIDE SEQUENCE</scope>
    <source>
        <strain evidence="5">2CP-C</strain>
    </source>
</reference>
<comment type="pathway">
    <text evidence="1">Lipid metabolism.</text>
</comment>
<dbReference type="KEGG" id="ade:Adeh_2166"/>
<dbReference type="eggNOG" id="COG0204">
    <property type="taxonomic scope" value="Bacteria"/>
</dbReference>
<dbReference type="OrthoDB" id="9796839at2"/>
<dbReference type="HOGENOM" id="CLU_099447_0_0_7"/>
<evidence type="ECO:0000313" key="6">
    <source>
        <dbReference type="Proteomes" id="UP000001935"/>
    </source>
</evidence>
<name>Q2IJV8_ANADE</name>
<organism evidence="5 6">
    <name type="scientific">Anaeromyxobacter dehalogenans (strain 2CP-C)</name>
    <dbReference type="NCBI Taxonomy" id="290397"/>
    <lineage>
        <taxon>Bacteria</taxon>
        <taxon>Pseudomonadati</taxon>
        <taxon>Myxococcota</taxon>
        <taxon>Myxococcia</taxon>
        <taxon>Myxococcales</taxon>
        <taxon>Cystobacterineae</taxon>
        <taxon>Anaeromyxobacteraceae</taxon>
        <taxon>Anaeromyxobacter</taxon>
    </lineage>
</organism>
<accession>Q2IJV8</accession>
<keyword evidence="3 5" id="KW-0012">Acyltransferase</keyword>
<protein>
    <submittedName>
        <fullName evidence="5">Phospholipid/glycerol acyltransferase</fullName>
    </submittedName>
</protein>
<dbReference type="EMBL" id="CP000251">
    <property type="protein sequence ID" value="ABC81936.1"/>
    <property type="molecule type" value="Genomic_DNA"/>
</dbReference>
<dbReference type="Proteomes" id="UP000001935">
    <property type="component" value="Chromosome"/>
</dbReference>
<evidence type="ECO:0000256" key="3">
    <source>
        <dbReference type="ARBA" id="ARBA00023315"/>
    </source>
</evidence>
<dbReference type="SMART" id="SM00563">
    <property type="entry name" value="PlsC"/>
    <property type="match status" value="1"/>
</dbReference>
<evidence type="ECO:0000256" key="1">
    <source>
        <dbReference type="ARBA" id="ARBA00005189"/>
    </source>
</evidence>
<dbReference type="AlphaFoldDB" id="Q2IJV8"/>
<evidence type="ECO:0000313" key="5">
    <source>
        <dbReference type="EMBL" id="ABC81936.1"/>
    </source>
</evidence>